<dbReference type="InterPro" id="IPR016169">
    <property type="entry name" value="FAD-bd_PCMH_sub2"/>
</dbReference>
<dbReference type="Proteomes" id="UP000571950">
    <property type="component" value="Unassembled WGS sequence"/>
</dbReference>
<comment type="caution">
    <text evidence="6">The sequence shown here is derived from an EMBL/GenBank/DDBJ whole genome shotgun (WGS) entry which is preliminary data.</text>
</comment>
<dbReference type="Pfam" id="PF02913">
    <property type="entry name" value="FAD-oxidase_C"/>
    <property type="match status" value="1"/>
</dbReference>
<dbReference type="InterPro" id="IPR016166">
    <property type="entry name" value="FAD-bd_PCMH"/>
</dbReference>
<evidence type="ECO:0000313" key="6">
    <source>
        <dbReference type="EMBL" id="MBB3927410.1"/>
    </source>
</evidence>
<feature type="domain" description="FAD-binding PCMH-type" evidence="5">
    <location>
        <begin position="50"/>
        <end position="235"/>
    </location>
</feature>
<dbReference type="SUPFAM" id="SSF55103">
    <property type="entry name" value="FAD-linked oxidases, C-terminal domain"/>
    <property type="match status" value="1"/>
</dbReference>
<dbReference type="PANTHER" id="PTHR11748">
    <property type="entry name" value="D-LACTATE DEHYDROGENASE"/>
    <property type="match status" value="1"/>
</dbReference>
<dbReference type="RefSeq" id="WP_188072904.1">
    <property type="nucleotide sequence ID" value="NZ_BSPS01000106.1"/>
</dbReference>
<evidence type="ECO:0000256" key="1">
    <source>
        <dbReference type="ARBA" id="ARBA00001974"/>
    </source>
</evidence>
<dbReference type="InterPro" id="IPR006094">
    <property type="entry name" value="Oxid_FAD_bind_N"/>
</dbReference>
<reference evidence="6 7" key="1">
    <citation type="submission" date="2020-08" db="EMBL/GenBank/DDBJ databases">
        <title>Genomic Encyclopedia of Type Strains, Phase IV (KMG-IV): sequencing the most valuable type-strain genomes for metagenomic binning, comparative biology and taxonomic classification.</title>
        <authorList>
            <person name="Goeker M."/>
        </authorList>
    </citation>
    <scope>NUCLEOTIDE SEQUENCE [LARGE SCALE GENOMIC DNA]</scope>
    <source>
        <strain evidence="6 7">DSM 26189</strain>
    </source>
</reference>
<dbReference type="Gene3D" id="3.40.462.10">
    <property type="entry name" value="FAD-linked oxidases, C-terminal domain"/>
    <property type="match status" value="1"/>
</dbReference>
<comment type="cofactor">
    <cofactor evidence="1">
        <name>FAD</name>
        <dbReference type="ChEBI" id="CHEBI:57692"/>
    </cofactor>
</comment>
<dbReference type="GO" id="GO:1903457">
    <property type="term" value="P:lactate catabolic process"/>
    <property type="evidence" value="ECO:0007669"/>
    <property type="project" value="TreeGrafter"/>
</dbReference>
<dbReference type="InterPro" id="IPR016164">
    <property type="entry name" value="FAD-linked_Oxase-like_C"/>
</dbReference>
<evidence type="ECO:0000256" key="2">
    <source>
        <dbReference type="ARBA" id="ARBA00022630"/>
    </source>
</evidence>
<dbReference type="EMBL" id="JACIDT010000011">
    <property type="protein sequence ID" value="MBB3927410.1"/>
    <property type="molecule type" value="Genomic_DNA"/>
</dbReference>
<keyword evidence="2" id="KW-0285">Flavoprotein</keyword>
<name>A0A7W6BI31_9SPHN</name>
<gene>
    <name evidence="6" type="ORF">GGR43_003139</name>
</gene>
<protein>
    <submittedName>
        <fullName evidence="6">4-cresol dehydrogenase (Hydroxylating)</fullName>
        <ecNumber evidence="6">1.17.9.1</ecNumber>
    </submittedName>
</protein>
<evidence type="ECO:0000313" key="7">
    <source>
        <dbReference type="Proteomes" id="UP000571950"/>
    </source>
</evidence>
<sequence length="520" mass="57509">MATETTPSPIAAAALAAARRSFESLLGAQNVFFTEEDQASYQDKFAVRDEGHHPAGAVAPATVEEIQGIVRIARENKVPLWPISRGKNLGYGGSAPVLAGSVILDLSRMQKIEYDEENGTVLLEPGVSFYDLYDFLKSKGMKHWLSVPGNSWGSVVGNALDRGVGYTPYGEHTSRICGMEVVMPDAMVVRTGMGALSNSPTWQLYRYGFGPCWDQLFVQSNFGIVTKMGLWLMPEPESLMGMDLEFDKPEDLGPLIDAIAPLRREGLLQQSPTIGNWLRAAAVVTTRDQWTDKPGALSDDVIAAIRKKFNVGWWGVSLRLYGRESVNKAAYAILEEAMNRLKPMSVVPTTWKRGEPLEATGWTGTPLTFPMQNANWHGGRGGHIGFSPVLPQSGSAAMAQFRRTYDRYKEYGMDYQASFAFGERHLINVNAILLDKDDPEMMQRVDPFIRTLIADAKAQGYGEYRTHLDYMDAVEATYDFNGHALRRLNEQVKNALDPDGILAPGKSGIWPGRYAKERAA</sequence>
<dbReference type="InterPro" id="IPR016171">
    <property type="entry name" value="Vanillyl_alc_oxidase_C-sub2"/>
</dbReference>
<dbReference type="PROSITE" id="PS51387">
    <property type="entry name" value="FAD_PCMH"/>
    <property type="match status" value="1"/>
</dbReference>
<keyword evidence="7" id="KW-1185">Reference proteome</keyword>
<dbReference type="InterPro" id="IPR004113">
    <property type="entry name" value="FAD-bd_oxidored_4_C"/>
</dbReference>
<evidence type="ECO:0000256" key="3">
    <source>
        <dbReference type="ARBA" id="ARBA00022827"/>
    </source>
</evidence>
<dbReference type="GO" id="GO:0071949">
    <property type="term" value="F:FAD binding"/>
    <property type="evidence" value="ECO:0007669"/>
    <property type="project" value="InterPro"/>
</dbReference>
<dbReference type="AlphaFoldDB" id="A0A7W6BI31"/>
<evidence type="ECO:0000256" key="4">
    <source>
        <dbReference type="ARBA" id="ARBA00023002"/>
    </source>
</evidence>
<dbReference type="PANTHER" id="PTHR11748:SF114">
    <property type="entry name" value="ARYL-ALCOHOL OXIDASE VANILLYL-ALCOHOL OXIDASE (AFU_ORTHOLOGUE AFUA_3G09500)-RELATED"/>
    <property type="match status" value="1"/>
</dbReference>
<dbReference type="GO" id="GO:0004458">
    <property type="term" value="F:D-lactate dehydrogenase (cytochrome) activity"/>
    <property type="evidence" value="ECO:0007669"/>
    <property type="project" value="TreeGrafter"/>
</dbReference>
<accession>A0A7W6BI31</accession>
<keyword evidence="4 6" id="KW-0560">Oxidoreductase</keyword>
<dbReference type="Pfam" id="PF01565">
    <property type="entry name" value="FAD_binding_4"/>
    <property type="match status" value="1"/>
</dbReference>
<dbReference type="EC" id="1.17.9.1" evidence="6"/>
<dbReference type="SUPFAM" id="SSF56176">
    <property type="entry name" value="FAD-binding/transporter-associated domain-like"/>
    <property type="match status" value="1"/>
</dbReference>
<dbReference type="GO" id="GO:0008720">
    <property type="term" value="F:D-lactate dehydrogenase (NAD+) activity"/>
    <property type="evidence" value="ECO:0007669"/>
    <property type="project" value="TreeGrafter"/>
</dbReference>
<evidence type="ECO:0000259" key="5">
    <source>
        <dbReference type="PROSITE" id="PS51387"/>
    </source>
</evidence>
<dbReference type="GO" id="GO:0018695">
    <property type="term" value="F:4-cresol dehydrogenase (hydroxylating) activity"/>
    <property type="evidence" value="ECO:0007669"/>
    <property type="project" value="UniProtKB-EC"/>
</dbReference>
<organism evidence="6 7">
    <name type="scientific">Sphingobium jiangsuense</name>
    <dbReference type="NCBI Taxonomy" id="870476"/>
    <lineage>
        <taxon>Bacteria</taxon>
        <taxon>Pseudomonadati</taxon>
        <taxon>Pseudomonadota</taxon>
        <taxon>Alphaproteobacteria</taxon>
        <taxon>Sphingomonadales</taxon>
        <taxon>Sphingomonadaceae</taxon>
        <taxon>Sphingobium</taxon>
    </lineage>
</organism>
<dbReference type="Gene3D" id="3.30.465.10">
    <property type="match status" value="1"/>
</dbReference>
<dbReference type="InterPro" id="IPR016170">
    <property type="entry name" value="Cytok_DH_C_sf"/>
</dbReference>
<dbReference type="InterPro" id="IPR016167">
    <property type="entry name" value="FAD-bd_PCMH_sub1"/>
</dbReference>
<dbReference type="InterPro" id="IPR036318">
    <property type="entry name" value="FAD-bd_PCMH-like_sf"/>
</dbReference>
<keyword evidence="3" id="KW-0274">FAD</keyword>
<dbReference type="Gene3D" id="1.10.45.10">
    <property type="entry name" value="Vanillyl-alcohol Oxidase, Chain A, domain 4"/>
    <property type="match status" value="1"/>
</dbReference>
<proteinExistence type="predicted"/>
<dbReference type="Gene3D" id="3.30.43.10">
    <property type="entry name" value="Uridine Diphospho-n-acetylenolpyruvylglucosamine Reductase, domain 2"/>
    <property type="match status" value="1"/>
</dbReference>